<feature type="signal peptide" evidence="2">
    <location>
        <begin position="1"/>
        <end position="18"/>
    </location>
</feature>
<dbReference type="InterPro" id="IPR037291">
    <property type="entry name" value="DUF4139"/>
</dbReference>
<gene>
    <name evidence="5" type="ORF">ACFO3O_18085</name>
</gene>
<dbReference type="Gene3D" id="2.60.40.1120">
    <property type="entry name" value="Carboxypeptidase-like, regulatory domain"/>
    <property type="match status" value="1"/>
</dbReference>
<dbReference type="Pfam" id="PF13598">
    <property type="entry name" value="DUF4139"/>
    <property type="match status" value="1"/>
</dbReference>
<dbReference type="PANTHER" id="PTHR31005">
    <property type="entry name" value="DUF4139 DOMAIN-CONTAINING PROTEIN"/>
    <property type="match status" value="1"/>
</dbReference>
<keyword evidence="1" id="KW-0175">Coiled coil</keyword>
<keyword evidence="6" id="KW-1185">Reference proteome</keyword>
<dbReference type="SUPFAM" id="SSF49464">
    <property type="entry name" value="Carboxypeptidase regulatory domain-like"/>
    <property type="match status" value="1"/>
</dbReference>
<name>A0ABV9I257_9FLAO</name>
<feature type="domain" description="DUF4139" evidence="3">
    <location>
        <begin position="243"/>
        <end position="663"/>
    </location>
</feature>
<evidence type="ECO:0000259" key="4">
    <source>
        <dbReference type="Pfam" id="PF13600"/>
    </source>
</evidence>
<proteinExistence type="predicted"/>
<dbReference type="Pfam" id="PF13715">
    <property type="entry name" value="CarbopepD_reg_2"/>
    <property type="match status" value="1"/>
</dbReference>
<dbReference type="RefSeq" id="WP_379981422.1">
    <property type="nucleotide sequence ID" value="NZ_JBHSFV010000012.1"/>
</dbReference>
<evidence type="ECO:0000313" key="6">
    <source>
        <dbReference type="Proteomes" id="UP001596043"/>
    </source>
</evidence>
<reference evidence="6" key="1">
    <citation type="journal article" date="2019" name="Int. J. Syst. Evol. Microbiol.">
        <title>The Global Catalogue of Microorganisms (GCM) 10K type strain sequencing project: providing services to taxonomists for standard genome sequencing and annotation.</title>
        <authorList>
            <consortium name="The Broad Institute Genomics Platform"/>
            <consortium name="The Broad Institute Genome Sequencing Center for Infectious Disease"/>
            <person name="Wu L."/>
            <person name="Ma J."/>
        </authorList>
    </citation>
    <scope>NUCLEOTIDE SEQUENCE [LARGE SCALE GENOMIC DNA]</scope>
    <source>
        <strain evidence="6">YJ-61-S</strain>
    </source>
</reference>
<dbReference type="EMBL" id="JBHSFV010000012">
    <property type="protein sequence ID" value="MFC4635826.1"/>
    <property type="molecule type" value="Genomic_DNA"/>
</dbReference>
<feature type="coiled-coil region" evidence="1">
    <location>
        <begin position="118"/>
        <end position="152"/>
    </location>
</feature>
<dbReference type="NCBIfam" id="TIGR02231">
    <property type="entry name" value="mucoidy inhibitor MuiA family protein"/>
    <property type="match status" value="2"/>
</dbReference>
<evidence type="ECO:0000256" key="1">
    <source>
        <dbReference type="SAM" id="Coils"/>
    </source>
</evidence>
<accession>A0ABV9I257</accession>
<evidence type="ECO:0000256" key="2">
    <source>
        <dbReference type="SAM" id="SignalP"/>
    </source>
</evidence>
<dbReference type="InterPro" id="IPR011935">
    <property type="entry name" value="CHP02231"/>
</dbReference>
<dbReference type="InterPro" id="IPR008969">
    <property type="entry name" value="CarboxyPept-like_regulatory"/>
</dbReference>
<dbReference type="Pfam" id="PF13600">
    <property type="entry name" value="DUF4140"/>
    <property type="match status" value="1"/>
</dbReference>
<organism evidence="5 6">
    <name type="scientific">Dokdonia ponticola</name>
    <dbReference type="NCBI Taxonomy" id="2041041"/>
    <lineage>
        <taxon>Bacteria</taxon>
        <taxon>Pseudomonadati</taxon>
        <taxon>Bacteroidota</taxon>
        <taxon>Flavobacteriia</taxon>
        <taxon>Flavobacteriales</taxon>
        <taxon>Flavobacteriaceae</taxon>
        <taxon>Dokdonia</taxon>
    </lineage>
</organism>
<sequence length="669" mass="74668">MKKILLLLAFMMANYAFAKPVLSVVEVADSTQKKAICTASIEDVASSEKKATSDISQVTVYLNGAQIERSSNVLVKNGTTTLIFENLSNTIDENSIQVSGLGEASILSINYGIDYLTKQKNTEAVEALQQEKKELEFSIKKINNRIVGLQKEEEVINLNQKLGSTTQEVSLEKVKALATYYRQRITEIKNEVLDAERSRYELQIKNQDLTRQLSELNITEEKSTGKITLKINSERQATLPLILKYNVANAGWYPIYDLKAKAIDTPLDLAYKAHVYQTTGAAWTDVSLIISTGDPNTNNIKPEVNTKYLQFVNNYYRNSSRSTSSYSYKYNPTVKRVTGIVQDSNGPIPYANVIIKGTSTGVVTDFDGRYTIDIPQGNTLMYSFLGYDNEELPIYSNTMNVNLKESPAALDQIVITAQGLSREKKALGYAVSEVSSEDIGRMLSGNAPRVSTSTPVNYTATGDIKLDGLTTTRFEIKKKYSIPSDGDVTVIEVDTFKIPATYEYFAAPILNENVFLTASIKDWAQYSLLPGEANIYFEGSYAGKTFIDPLATTEALTVSLGVDPNVIIEREQLDNFKATTFMGSQRIVDNKYEIKIKNNKAMSINLQLVDRIPKSQNKEIKVDDIETGDANYDKETGLLKWTVSIDSNSNAEKRFSYEVRYPKSQRINL</sequence>
<protein>
    <submittedName>
        <fullName evidence="5">Mucoidy inhibitor MuiA family protein</fullName>
    </submittedName>
</protein>
<feature type="chain" id="PRO_5046910451" evidence="2">
    <location>
        <begin position="19"/>
        <end position="669"/>
    </location>
</feature>
<dbReference type="Proteomes" id="UP001596043">
    <property type="component" value="Unassembled WGS sequence"/>
</dbReference>
<evidence type="ECO:0000313" key="5">
    <source>
        <dbReference type="EMBL" id="MFC4635826.1"/>
    </source>
</evidence>
<keyword evidence="2" id="KW-0732">Signal</keyword>
<dbReference type="PANTHER" id="PTHR31005:SF8">
    <property type="entry name" value="DUF4139 DOMAIN-CONTAINING PROTEIN"/>
    <property type="match status" value="1"/>
</dbReference>
<evidence type="ECO:0000259" key="3">
    <source>
        <dbReference type="Pfam" id="PF13598"/>
    </source>
</evidence>
<dbReference type="InterPro" id="IPR025554">
    <property type="entry name" value="DUF4140"/>
</dbReference>
<feature type="domain" description="DUF4140" evidence="4">
    <location>
        <begin position="58"/>
        <end position="155"/>
    </location>
</feature>
<comment type="caution">
    <text evidence="5">The sequence shown here is derived from an EMBL/GenBank/DDBJ whole genome shotgun (WGS) entry which is preliminary data.</text>
</comment>